<evidence type="ECO:0000313" key="5">
    <source>
        <dbReference type="Proteomes" id="UP000654108"/>
    </source>
</evidence>
<proteinExistence type="predicted"/>
<evidence type="ECO:0000313" key="4">
    <source>
        <dbReference type="EMBL" id="MBD8067224.1"/>
    </source>
</evidence>
<dbReference type="InterPro" id="IPR012533">
    <property type="entry name" value="YcnI-copper_dom"/>
</dbReference>
<organism evidence="4 5">
    <name type="scientific">Devosia oryzisoli</name>
    <dbReference type="NCBI Taxonomy" id="2774138"/>
    <lineage>
        <taxon>Bacteria</taxon>
        <taxon>Pseudomonadati</taxon>
        <taxon>Pseudomonadota</taxon>
        <taxon>Alphaproteobacteria</taxon>
        <taxon>Hyphomicrobiales</taxon>
        <taxon>Devosiaceae</taxon>
        <taxon>Devosia</taxon>
    </lineage>
</organism>
<dbReference type="CDD" id="cd08545">
    <property type="entry name" value="YcnI_like"/>
    <property type="match status" value="1"/>
</dbReference>
<accession>A0A927FYV3</accession>
<sequence length="177" mass="18908">MKTLTLAAVSSALLFAAVLPASAHITLQDKASQPGGSYRATLVVGHGCGDAATTAVRIQIPEGFYNVKPMPKAGWTLETVTGKYEKPFSNHGSVLEEGVTEISWSGGELPNAYFDEFVFRGTFGPDVSTEEPFYFPVIQTCGDAEDAWIDTSGDEEAEFPAPSVTLSPAQETGEHHH</sequence>
<dbReference type="InterPro" id="IPR038507">
    <property type="entry name" value="YcnI-like_sf"/>
</dbReference>
<gene>
    <name evidence="4" type="ORF">IC608_17280</name>
</gene>
<comment type="caution">
    <text evidence="4">The sequence shown here is derived from an EMBL/GenBank/DDBJ whole genome shotgun (WGS) entry which is preliminary data.</text>
</comment>
<feature type="region of interest" description="Disordered" evidence="1">
    <location>
        <begin position="155"/>
        <end position="177"/>
    </location>
</feature>
<evidence type="ECO:0000256" key="1">
    <source>
        <dbReference type="SAM" id="MobiDB-lite"/>
    </source>
</evidence>
<reference evidence="4" key="1">
    <citation type="submission" date="2020-09" db="EMBL/GenBank/DDBJ databases">
        <title>Genome seq and assembly of Devosia sp.</title>
        <authorList>
            <person name="Chhetri G."/>
        </authorList>
    </citation>
    <scope>NUCLEOTIDE SEQUENCE</scope>
    <source>
        <strain evidence="4">PTR5</strain>
    </source>
</reference>
<evidence type="ECO:0000256" key="2">
    <source>
        <dbReference type="SAM" id="SignalP"/>
    </source>
</evidence>
<protein>
    <submittedName>
        <fullName evidence="4">DUF1775 domain-containing protein</fullName>
    </submittedName>
</protein>
<keyword evidence="5" id="KW-1185">Reference proteome</keyword>
<dbReference type="EMBL" id="JACYFU010000006">
    <property type="protein sequence ID" value="MBD8067224.1"/>
    <property type="molecule type" value="Genomic_DNA"/>
</dbReference>
<dbReference type="AlphaFoldDB" id="A0A927FYV3"/>
<feature type="signal peptide" evidence="2">
    <location>
        <begin position="1"/>
        <end position="23"/>
    </location>
</feature>
<evidence type="ECO:0000259" key="3">
    <source>
        <dbReference type="Pfam" id="PF07987"/>
    </source>
</evidence>
<dbReference type="RefSeq" id="WP_191778106.1">
    <property type="nucleotide sequence ID" value="NZ_JACYFU010000006.1"/>
</dbReference>
<dbReference type="Gene3D" id="2.60.40.2230">
    <property type="entry name" value="Uncharacterised protein YcnI-like PF07987, DUF1775"/>
    <property type="match status" value="1"/>
</dbReference>
<keyword evidence="2" id="KW-0732">Signal</keyword>
<feature type="chain" id="PRO_5036814871" evidence="2">
    <location>
        <begin position="24"/>
        <end position="177"/>
    </location>
</feature>
<dbReference type="Proteomes" id="UP000654108">
    <property type="component" value="Unassembled WGS sequence"/>
</dbReference>
<feature type="domain" description="YncI copper-binding" evidence="3">
    <location>
        <begin position="24"/>
        <end position="166"/>
    </location>
</feature>
<dbReference type="Pfam" id="PF07987">
    <property type="entry name" value="DUF1775"/>
    <property type="match status" value="1"/>
</dbReference>
<name>A0A927FYV3_9HYPH</name>